<dbReference type="Proteomes" id="UP000677436">
    <property type="component" value="Chromosome"/>
</dbReference>
<dbReference type="RefSeq" id="WP_212774179.1">
    <property type="nucleotide sequence ID" value="NZ_AP024601.1"/>
</dbReference>
<dbReference type="KEGG" id="pabs:JIR001_06560"/>
<evidence type="ECO:0000313" key="2">
    <source>
        <dbReference type="EMBL" id="BCU80873.1"/>
    </source>
</evidence>
<dbReference type="SUPFAM" id="SSF46955">
    <property type="entry name" value="Putative DNA-binding domain"/>
    <property type="match status" value="1"/>
</dbReference>
<dbReference type="Gene3D" id="1.10.1660.10">
    <property type="match status" value="1"/>
</dbReference>
<dbReference type="InterPro" id="IPR009061">
    <property type="entry name" value="DNA-bd_dom_put_sf"/>
</dbReference>
<reference evidence="2" key="2">
    <citation type="journal article" date="2021" name="Microbiol. Resour. Announc.">
        <title>Complete Genome Sequence of Polycladomyces abyssicola JIR-001T, Isolated from Hemipelagic Sediment in Deep Seawater.</title>
        <authorList>
            <person name="Tsubouchi T."/>
            <person name="Kaneko Y."/>
        </authorList>
    </citation>
    <scope>NUCLEOTIDE SEQUENCE</scope>
    <source>
        <strain evidence="2">JIR-001</strain>
    </source>
</reference>
<gene>
    <name evidence="2" type="ORF">JIR001_06560</name>
</gene>
<reference evidence="2" key="1">
    <citation type="journal article" date="2013" name="Int. J. Syst. Evol. Microbiol.">
        <title>Polycladomyces abyssicola gen. nov., sp. nov., a thermophilic filamentous bacterium isolated from hemipelagic sediment.</title>
        <authorList>
            <person name="Tsubouchi T."/>
            <person name="Shimane Y."/>
            <person name="Mori K."/>
            <person name="Usui K."/>
            <person name="Hiraki T."/>
            <person name="Tame A."/>
            <person name="Uematsu K."/>
            <person name="Maruyama T."/>
            <person name="Hatada Y."/>
        </authorList>
    </citation>
    <scope>NUCLEOTIDE SEQUENCE</scope>
    <source>
        <strain evidence="2">JIR-001</strain>
    </source>
</reference>
<name>A0A8D5UEP9_9BACL</name>
<protein>
    <recommendedName>
        <fullName evidence="1">HTH merR-type domain-containing protein</fullName>
    </recommendedName>
</protein>
<sequence>MSKPATISTREAAERLHVHARTIRKWIDVFAEYIRPEWNDRGHYVLTEESFNRLADIQERLQQQPNKSMRQVRLELYKEGKLKPEQPPASTQDAKKDKVAPFLNAEKALQHMMKHMENIGEMVSELYERLERMEEHTYSLFDAIEELDNKFTTMTYEYAPANDVHLMFDEIRKKQDQLRIELRNLSFNNRLAAASEESQFVPRRQKKSARFLGIF</sequence>
<evidence type="ECO:0000259" key="1">
    <source>
        <dbReference type="Pfam" id="PF13411"/>
    </source>
</evidence>
<keyword evidence="3" id="KW-1185">Reference proteome</keyword>
<dbReference type="GO" id="GO:0006355">
    <property type="term" value="P:regulation of DNA-templated transcription"/>
    <property type="evidence" value="ECO:0007669"/>
    <property type="project" value="InterPro"/>
</dbReference>
<feature type="domain" description="HTH merR-type" evidence="1">
    <location>
        <begin position="8"/>
        <end position="62"/>
    </location>
</feature>
<dbReference type="EMBL" id="AP024601">
    <property type="protein sequence ID" value="BCU80873.1"/>
    <property type="molecule type" value="Genomic_DNA"/>
</dbReference>
<proteinExistence type="predicted"/>
<evidence type="ECO:0000313" key="3">
    <source>
        <dbReference type="Proteomes" id="UP000677436"/>
    </source>
</evidence>
<dbReference type="InterPro" id="IPR000551">
    <property type="entry name" value="MerR-type_HTH_dom"/>
</dbReference>
<dbReference type="Pfam" id="PF13411">
    <property type="entry name" value="MerR_1"/>
    <property type="match status" value="1"/>
</dbReference>
<organism evidence="2 3">
    <name type="scientific">Polycladomyces abyssicola</name>
    <dbReference type="NCBI Taxonomy" id="1125966"/>
    <lineage>
        <taxon>Bacteria</taxon>
        <taxon>Bacillati</taxon>
        <taxon>Bacillota</taxon>
        <taxon>Bacilli</taxon>
        <taxon>Bacillales</taxon>
        <taxon>Thermoactinomycetaceae</taxon>
        <taxon>Polycladomyces</taxon>
    </lineage>
</organism>
<accession>A0A8D5UEP9</accession>
<dbReference type="AlphaFoldDB" id="A0A8D5UEP9"/>
<dbReference type="GO" id="GO:0003677">
    <property type="term" value="F:DNA binding"/>
    <property type="evidence" value="ECO:0007669"/>
    <property type="project" value="InterPro"/>
</dbReference>